<dbReference type="SMART" id="SM00382">
    <property type="entry name" value="AAA"/>
    <property type="match status" value="1"/>
</dbReference>
<name>A0ABT8DSF5_9BURK</name>
<keyword evidence="7" id="KW-1185">Reference proteome</keyword>
<evidence type="ECO:0000313" key="6">
    <source>
        <dbReference type="EMBL" id="MDN3920913.1"/>
    </source>
</evidence>
<evidence type="ECO:0000256" key="4">
    <source>
        <dbReference type="ARBA" id="ARBA00022840"/>
    </source>
</evidence>
<evidence type="ECO:0000259" key="5">
    <source>
        <dbReference type="PROSITE" id="PS50893"/>
    </source>
</evidence>
<dbReference type="InterPro" id="IPR027417">
    <property type="entry name" value="P-loop_NTPase"/>
</dbReference>
<dbReference type="Proteomes" id="UP001228044">
    <property type="component" value="Unassembled WGS sequence"/>
</dbReference>
<dbReference type="RefSeq" id="WP_290359232.1">
    <property type="nucleotide sequence ID" value="NZ_JAUHHC010000003.1"/>
</dbReference>
<evidence type="ECO:0000256" key="3">
    <source>
        <dbReference type="ARBA" id="ARBA00022741"/>
    </source>
</evidence>
<sequence>MSFTVQIRKQLHSGARSFELDVGFTTAARRTVVYGPSGAGKSLTLRAIAGLLRPDSGRILLDEQPLFDAEAGIDLPARHRGLGYLFQDYALFPHLNVRQNIAFGLRRGLLNPSRRERDPAVERWLEVFELGPVAQQHPHELSGGQRQRTALARALVSGPRALLLDEPFSALDPELRLRMREELLALLERIAMPMLMITHDPEDLACFGQARLRLREGRIVDEASARPGANALVADEGGR</sequence>
<keyword evidence="4 6" id="KW-0067">ATP-binding</keyword>
<organism evidence="6 7">
    <name type="scientific">Roseateles violae</name>
    <dbReference type="NCBI Taxonomy" id="3058042"/>
    <lineage>
        <taxon>Bacteria</taxon>
        <taxon>Pseudomonadati</taxon>
        <taxon>Pseudomonadota</taxon>
        <taxon>Betaproteobacteria</taxon>
        <taxon>Burkholderiales</taxon>
        <taxon>Sphaerotilaceae</taxon>
        <taxon>Roseateles</taxon>
    </lineage>
</organism>
<dbReference type="InterPro" id="IPR003439">
    <property type="entry name" value="ABC_transporter-like_ATP-bd"/>
</dbReference>
<evidence type="ECO:0000256" key="2">
    <source>
        <dbReference type="ARBA" id="ARBA00022475"/>
    </source>
</evidence>
<dbReference type="SUPFAM" id="SSF52540">
    <property type="entry name" value="P-loop containing nucleoside triphosphate hydrolases"/>
    <property type="match status" value="1"/>
</dbReference>
<dbReference type="Pfam" id="PF00005">
    <property type="entry name" value="ABC_tran"/>
    <property type="match status" value="1"/>
</dbReference>
<dbReference type="InterPro" id="IPR003593">
    <property type="entry name" value="AAA+_ATPase"/>
</dbReference>
<evidence type="ECO:0000313" key="7">
    <source>
        <dbReference type="Proteomes" id="UP001228044"/>
    </source>
</evidence>
<proteinExistence type="predicted"/>
<accession>A0ABT8DSF5</accession>
<dbReference type="PANTHER" id="PTHR42781:SF4">
    <property type="entry name" value="SPERMIDINE_PUTRESCINE IMPORT ATP-BINDING PROTEIN POTA"/>
    <property type="match status" value="1"/>
</dbReference>
<feature type="domain" description="ABC transporter" evidence="5">
    <location>
        <begin position="2"/>
        <end position="236"/>
    </location>
</feature>
<reference evidence="6 7" key="1">
    <citation type="submission" date="2023-06" db="EMBL/GenBank/DDBJ databases">
        <title>Pelomonas sp. PFR6 16S ribosomal RNA gene Genome sequencing and assembly.</title>
        <authorList>
            <person name="Woo H."/>
        </authorList>
    </citation>
    <scope>NUCLEOTIDE SEQUENCE [LARGE SCALE GENOMIC DNA]</scope>
    <source>
        <strain evidence="6 7">PFR6</strain>
    </source>
</reference>
<keyword evidence="1" id="KW-0813">Transport</keyword>
<comment type="caution">
    <text evidence="6">The sequence shown here is derived from an EMBL/GenBank/DDBJ whole genome shotgun (WGS) entry which is preliminary data.</text>
</comment>
<keyword evidence="3" id="KW-0547">Nucleotide-binding</keyword>
<gene>
    <name evidence="6" type="ORF">QWJ38_11540</name>
</gene>
<dbReference type="InterPro" id="IPR050093">
    <property type="entry name" value="ABC_SmlMolc_Importer"/>
</dbReference>
<dbReference type="GO" id="GO:0005524">
    <property type="term" value="F:ATP binding"/>
    <property type="evidence" value="ECO:0007669"/>
    <property type="project" value="UniProtKB-KW"/>
</dbReference>
<protein>
    <submittedName>
        <fullName evidence="6">ATP-binding cassette domain-containing protein</fullName>
    </submittedName>
</protein>
<dbReference type="PROSITE" id="PS50893">
    <property type="entry name" value="ABC_TRANSPORTER_2"/>
    <property type="match status" value="1"/>
</dbReference>
<evidence type="ECO:0000256" key="1">
    <source>
        <dbReference type="ARBA" id="ARBA00022448"/>
    </source>
</evidence>
<keyword evidence="2" id="KW-0472">Membrane</keyword>
<dbReference type="Gene3D" id="3.40.50.300">
    <property type="entry name" value="P-loop containing nucleotide triphosphate hydrolases"/>
    <property type="match status" value="1"/>
</dbReference>
<dbReference type="PANTHER" id="PTHR42781">
    <property type="entry name" value="SPERMIDINE/PUTRESCINE IMPORT ATP-BINDING PROTEIN POTA"/>
    <property type="match status" value="1"/>
</dbReference>
<dbReference type="EMBL" id="JAUHHC010000003">
    <property type="protein sequence ID" value="MDN3920913.1"/>
    <property type="molecule type" value="Genomic_DNA"/>
</dbReference>
<keyword evidence="2" id="KW-1003">Cell membrane</keyword>